<proteinExistence type="predicted"/>
<dbReference type="PROSITE" id="PS51379">
    <property type="entry name" value="4FE4S_FER_2"/>
    <property type="match status" value="3"/>
</dbReference>
<evidence type="ECO:0000313" key="12">
    <source>
        <dbReference type="Proteomes" id="UP001519289"/>
    </source>
</evidence>
<comment type="cofactor">
    <cofactor evidence="1">
        <name>[4Fe-4S] cluster</name>
        <dbReference type="ChEBI" id="CHEBI:49883"/>
    </cofactor>
</comment>
<feature type="domain" description="4Fe-4S ferredoxin-type" evidence="10">
    <location>
        <begin position="47"/>
        <end position="80"/>
    </location>
</feature>
<dbReference type="InterPro" id="IPR017900">
    <property type="entry name" value="4Fe4S_Fe_S_CS"/>
</dbReference>
<dbReference type="InterPro" id="IPR050954">
    <property type="entry name" value="ET_IronSulfur_Cluster-Binding"/>
</dbReference>
<dbReference type="PROSITE" id="PS00198">
    <property type="entry name" value="4FE4S_FER_1"/>
    <property type="match status" value="1"/>
</dbReference>
<organism evidence="11 12">
    <name type="scientific">Symbiobacterium terraclitae</name>
    <dbReference type="NCBI Taxonomy" id="557451"/>
    <lineage>
        <taxon>Bacteria</taxon>
        <taxon>Bacillati</taxon>
        <taxon>Bacillota</taxon>
        <taxon>Clostridia</taxon>
        <taxon>Eubacteriales</taxon>
        <taxon>Symbiobacteriaceae</taxon>
        <taxon>Symbiobacterium</taxon>
    </lineage>
</organism>
<dbReference type="SUPFAM" id="SSF54862">
    <property type="entry name" value="4Fe-4S ferredoxins"/>
    <property type="match status" value="1"/>
</dbReference>
<reference evidence="11 12" key="1">
    <citation type="submission" date="2021-03" db="EMBL/GenBank/DDBJ databases">
        <title>Genomic Encyclopedia of Type Strains, Phase IV (KMG-IV): sequencing the most valuable type-strain genomes for metagenomic binning, comparative biology and taxonomic classification.</title>
        <authorList>
            <person name="Goeker M."/>
        </authorList>
    </citation>
    <scope>NUCLEOTIDE SEQUENCE [LARGE SCALE GENOMIC DNA]</scope>
    <source>
        <strain evidence="11 12">DSM 27138</strain>
    </source>
</reference>
<dbReference type="NCBIfam" id="TIGR02951">
    <property type="entry name" value="DMSO_dmsB"/>
    <property type="match status" value="1"/>
</dbReference>
<evidence type="ECO:0000256" key="6">
    <source>
        <dbReference type="ARBA" id="ARBA00022737"/>
    </source>
</evidence>
<evidence type="ECO:0000256" key="3">
    <source>
        <dbReference type="ARBA" id="ARBA00022448"/>
    </source>
</evidence>
<evidence type="ECO:0000256" key="4">
    <source>
        <dbReference type="ARBA" id="ARBA00022485"/>
    </source>
</evidence>
<dbReference type="InterPro" id="IPR017896">
    <property type="entry name" value="4Fe4S_Fe-S-bd"/>
</dbReference>
<dbReference type="Gene3D" id="3.30.70.20">
    <property type="match status" value="2"/>
</dbReference>
<sequence>MAQKGFYYDMTICIGCKACQIACKDKNDLPVGPLFRKVYTFEGGKFPRPWFYHLSVGCNHCADPRCVQNCPVGAITKRAEDGLVIQDPSLCIGCRLCTWSCPYGAPQYIEELGRSGKCNGCYELVDQGQNPPCVDACVMRALDFGDLSELRAKYGGTNDVAGLPDPGLTNPAILINPSPEARR</sequence>
<accession>A0ABS4JV54</accession>
<gene>
    <name evidence="11" type="ORF">J2Z79_002876</name>
</gene>
<keyword evidence="9" id="KW-0411">Iron-sulfur</keyword>
<keyword evidence="5" id="KW-0479">Metal-binding</keyword>
<dbReference type="CDD" id="cd16371">
    <property type="entry name" value="DMSOR_beta_like"/>
    <property type="match status" value="1"/>
</dbReference>
<evidence type="ECO:0000313" key="11">
    <source>
        <dbReference type="EMBL" id="MBP2019437.1"/>
    </source>
</evidence>
<dbReference type="RefSeq" id="WP_209467546.1">
    <property type="nucleotide sequence ID" value="NZ_JAGGLG010000028.1"/>
</dbReference>
<keyword evidence="12" id="KW-1185">Reference proteome</keyword>
<protein>
    <submittedName>
        <fullName evidence="11">Anaerobic dimethyl sulfoxide reductase subunit B (Iron-sulfur subunit)</fullName>
    </submittedName>
</protein>
<evidence type="ECO:0000256" key="5">
    <source>
        <dbReference type="ARBA" id="ARBA00022723"/>
    </source>
</evidence>
<dbReference type="EMBL" id="JAGGLG010000028">
    <property type="protein sequence ID" value="MBP2019437.1"/>
    <property type="molecule type" value="Genomic_DNA"/>
</dbReference>
<name>A0ABS4JV54_9FIRM</name>
<dbReference type="Pfam" id="PF13247">
    <property type="entry name" value="Fer4_11"/>
    <property type="match status" value="1"/>
</dbReference>
<keyword evidence="7" id="KW-0249">Electron transport</keyword>
<dbReference type="InterPro" id="IPR014297">
    <property type="entry name" value="DMSO_DmsB"/>
</dbReference>
<evidence type="ECO:0000256" key="7">
    <source>
        <dbReference type="ARBA" id="ARBA00022982"/>
    </source>
</evidence>
<keyword evidence="3" id="KW-0813">Transport</keyword>
<keyword evidence="4" id="KW-0004">4Fe-4S</keyword>
<feature type="domain" description="4Fe-4S ferredoxin-type" evidence="10">
    <location>
        <begin position="82"/>
        <end position="111"/>
    </location>
</feature>
<evidence type="ECO:0000256" key="9">
    <source>
        <dbReference type="ARBA" id="ARBA00023014"/>
    </source>
</evidence>
<evidence type="ECO:0000256" key="8">
    <source>
        <dbReference type="ARBA" id="ARBA00023004"/>
    </source>
</evidence>
<dbReference type="PANTHER" id="PTHR43177:SF5">
    <property type="entry name" value="ANAEROBIC DIMETHYL SULFOXIDE REDUCTASE CHAIN B-RELATED"/>
    <property type="match status" value="1"/>
</dbReference>
<dbReference type="Pfam" id="PF12800">
    <property type="entry name" value="Fer4_4"/>
    <property type="match status" value="1"/>
</dbReference>
<dbReference type="Proteomes" id="UP001519289">
    <property type="component" value="Unassembled WGS sequence"/>
</dbReference>
<keyword evidence="6" id="KW-0677">Repeat</keyword>
<comment type="function">
    <text evidence="2">Electron transfer subunit of the terminal reductase during anaerobic growth on various sulfoxide and N-oxide compounds.</text>
</comment>
<keyword evidence="8" id="KW-0408">Iron</keyword>
<evidence type="ECO:0000259" key="10">
    <source>
        <dbReference type="PROSITE" id="PS51379"/>
    </source>
</evidence>
<evidence type="ECO:0000256" key="1">
    <source>
        <dbReference type="ARBA" id="ARBA00001966"/>
    </source>
</evidence>
<comment type="caution">
    <text evidence="11">The sequence shown here is derived from an EMBL/GenBank/DDBJ whole genome shotgun (WGS) entry which is preliminary data.</text>
</comment>
<feature type="domain" description="4Fe-4S ferredoxin-type" evidence="10">
    <location>
        <begin position="4"/>
        <end position="34"/>
    </location>
</feature>
<evidence type="ECO:0000256" key="2">
    <source>
        <dbReference type="ARBA" id="ARBA00003584"/>
    </source>
</evidence>
<dbReference type="PANTHER" id="PTHR43177">
    <property type="entry name" value="PROTEIN NRFC"/>
    <property type="match status" value="1"/>
</dbReference>